<keyword evidence="2 4" id="KW-0238">DNA-binding</keyword>
<keyword evidence="7" id="KW-1185">Reference proteome</keyword>
<evidence type="ECO:0000313" key="6">
    <source>
        <dbReference type="EMBL" id="MEE4543021.1"/>
    </source>
</evidence>
<accession>A0ABU7PB37</accession>
<gene>
    <name evidence="6" type="ORF">V2S66_13720</name>
</gene>
<reference evidence="6 7" key="1">
    <citation type="submission" date="2023-12" db="EMBL/GenBank/DDBJ databases">
        <title>Streptomyces sp. V4-01.</title>
        <authorList>
            <person name="Somphong A."/>
            <person name="Phongsopitanun W."/>
        </authorList>
    </citation>
    <scope>NUCLEOTIDE SEQUENCE [LARGE SCALE GENOMIC DNA]</scope>
    <source>
        <strain evidence="6 7">V4-01</strain>
    </source>
</reference>
<dbReference type="InterPro" id="IPR009057">
    <property type="entry name" value="Homeodomain-like_sf"/>
</dbReference>
<feature type="domain" description="HTH tetR-type" evidence="5">
    <location>
        <begin position="6"/>
        <end position="66"/>
    </location>
</feature>
<evidence type="ECO:0000256" key="3">
    <source>
        <dbReference type="ARBA" id="ARBA00023163"/>
    </source>
</evidence>
<dbReference type="SUPFAM" id="SSF48498">
    <property type="entry name" value="Tetracyclin repressor-like, C-terminal domain"/>
    <property type="match status" value="1"/>
</dbReference>
<dbReference type="PROSITE" id="PS50977">
    <property type="entry name" value="HTH_TETR_2"/>
    <property type="match status" value="1"/>
</dbReference>
<evidence type="ECO:0000256" key="2">
    <source>
        <dbReference type="ARBA" id="ARBA00023125"/>
    </source>
</evidence>
<dbReference type="InterPro" id="IPR036271">
    <property type="entry name" value="Tet_transcr_reg_TetR-rel_C_sf"/>
</dbReference>
<feature type="DNA-binding region" description="H-T-H motif" evidence="4">
    <location>
        <begin position="29"/>
        <end position="48"/>
    </location>
</feature>
<organism evidence="6 7">
    <name type="scientific">Actinacidiphila polyblastidii</name>
    <dbReference type="NCBI Taxonomy" id="3110430"/>
    <lineage>
        <taxon>Bacteria</taxon>
        <taxon>Bacillati</taxon>
        <taxon>Actinomycetota</taxon>
        <taxon>Actinomycetes</taxon>
        <taxon>Kitasatosporales</taxon>
        <taxon>Streptomycetaceae</taxon>
        <taxon>Actinacidiphila</taxon>
    </lineage>
</organism>
<dbReference type="InterPro" id="IPR001647">
    <property type="entry name" value="HTH_TetR"/>
</dbReference>
<comment type="caution">
    <text evidence="6">The sequence shown here is derived from an EMBL/GenBank/DDBJ whole genome shotgun (WGS) entry which is preliminary data.</text>
</comment>
<dbReference type="SUPFAM" id="SSF46689">
    <property type="entry name" value="Homeodomain-like"/>
    <property type="match status" value="1"/>
</dbReference>
<keyword evidence="3" id="KW-0804">Transcription</keyword>
<evidence type="ECO:0000256" key="1">
    <source>
        <dbReference type="ARBA" id="ARBA00023015"/>
    </source>
</evidence>
<dbReference type="Proteomes" id="UP001344658">
    <property type="component" value="Unassembled WGS sequence"/>
</dbReference>
<dbReference type="Gene3D" id="1.10.10.60">
    <property type="entry name" value="Homeodomain-like"/>
    <property type="match status" value="1"/>
</dbReference>
<dbReference type="InterPro" id="IPR023772">
    <property type="entry name" value="DNA-bd_HTH_TetR-type_CS"/>
</dbReference>
<evidence type="ECO:0000259" key="5">
    <source>
        <dbReference type="PROSITE" id="PS50977"/>
    </source>
</evidence>
<dbReference type="Pfam" id="PF16925">
    <property type="entry name" value="TetR_C_13"/>
    <property type="match status" value="1"/>
</dbReference>
<evidence type="ECO:0000256" key="4">
    <source>
        <dbReference type="PROSITE-ProRule" id="PRU00335"/>
    </source>
</evidence>
<sequence length="191" mass="20681">MARPREFDTDRAVERAMDLFWRQGFAATSLQDLTAELGIGSGSLYAAFGSKEGLYERALAAYCTGQAGELVRNLEEAQEVRPALRSLLTGLMEADLAAPERGCLLVNSATERAGHPATVARVSATMRRVESALTEALVRARARGELASDKEPAALARFFTTFIQGLRVMGQARADRAFTEDAIDTALRALD</sequence>
<keyword evidence="1" id="KW-0805">Transcription regulation</keyword>
<protein>
    <submittedName>
        <fullName evidence="6">TetR family transcriptional regulator</fullName>
    </submittedName>
</protein>
<dbReference type="EMBL" id="JAZEWV010000009">
    <property type="protein sequence ID" value="MEE4543021.1"/>
    <property type="molecule type" value="Genomic_DNA"/>
</dbReference>
<dbReference type="PROSITE" id="PS01081">
    <property type="entry name" value="HTH_TETR_1"/>
    <property type="match status" value="1"/>
</dbReference>
<proteinExistence type="predicted"/>
<dbReference type="PANTHER" id="PTHR47506:SF1">
    <property type="entry name" value="HTH-TYPE TRANSCRIPTIONAL REGULATOR YJDC"/>
    <property type="match status" value="1"/>
</dbReference>
<evidence type="ECO:0000313" key="7">
    <source>
        <dbReference type="Proteomes" id="UP001344658"/>
    </source>
</evidence>
<dbReference type="Gene3D" id="1.10.357.10">
    <property type="entry name" value="Tetracycline Repressor, domain 2"/>
    <property type="match status" value="1"/>
</dbReference>
<dbReference type="PANTHER" id="PTHR47506">
    <property type="entry name" value="TRANSCRIPTIONAL REGULATORY PROTEIN"/>
    <property type="match status" value="1"/>
</dbReference>
<dbReference type="RefSeq" id="WP_330795088.1">
    <property type="nucleotide sequence ID" value="NZ_JAZEWV010000009.1"/>
</dbReference>
<dbReference type="Pfam" id="PF00440">
    <property type="entry name" value="TetR_N"/>
    <property type="match status" value="1"/>
</dbReference>
<dbReference type="InterPro" id="IPR011075">
    <property type="entry name" value="TetR_C"/>
</dbReference>
<name>A0ABU7PB37_9ACTN</name>